<evidence type="ECO:0000256" key="1">
    <source>
        <dbReference type="SAM" id="MobiDB-lite"/>
    </source>
</evidence>
<name>A0ABY4MH31_9ACTN</name>
<evidence type="ECO:0008006" key="4">
    <source>
        <dbReference type="Google" id="ProtNLM"/>
    </source>
</evidence>
<gene>
    <name evidence="2" type="ORF">K9S39_30560</name>
</gene>
<feature type="region of interest" description="Disordered" evidence="1">
    <location>
        <begin position="1"/>
        <end position="29"/>
    </location>
</feature>
<protein>
    <recommendedName>
        <fullName evidence="4">Small CPxCG-related zinc finger protein</fullName>
    </recommendedName>
</protein>
<dbReference type="EMBL" id="CP086322">
    <property type="protein sequence ID" value="UQA95626.1"/>
    <property type="molecule type" value="Genomic_DNA"/>
</dbReference>
<dbReference type="RefSeq" id="WP_248866539.1">
    <property type="nucleotide sequence ID" value="NZ_CP086322.1"/>
</dbReference>
<evidence type="ECO:0000313" key="3">
    <source>
        <dbReference type="Proteomes" id="UP000830115"/>
    </source>
</evidence>
<dbReference type="Proteomes" id="UP000830115">
    <property type="component" value="Chromosome"/>
</dbReference>
<reference evidence="2" key="1">
    <citation type="submission" date="2021-10" db="EMBL/GenBank/DDBJ databases">
        <title>Streptomyces nigrumlapis sp.nov.,an antimicrobial producing actinobacterium isolated from Black Gobi rocks.</title>
        <authorList>
            <person name="Wen Y."/>
            <person name="Zhang W."/>
            <person name="Liu X.G."/>
        </authorList>
    </citation>
    <scope>NUCLEOTIDE SEQUENCE</scope>
    <source>
        <strain evidence="2">ST13-2-2</strain>
    </source>
</reference>
<organism evidence="2 3">
    <name type="scientific">Streptomyces halobius</name>
    <dbReference type="NCBI Taxonomy" id="2879846"/>
    <lineage>
        <taxon>Bacteria</taxon>
        <taxon>Bacillati</taxon>
        <taxon>Actinomycetota</taxon>
        <taxon>Actinomycetes</taxon>
        <taxon>Kitasatosporales</taxon>
        <taxon>Streptomycetaceae</taxon>
        <taxon>Streptomyces</taxon>
    </lineage>
</organism>
<accession>A0ABY4MH31</accession>
<keyword evidence="3" id="KW-1185">Reference proteome</keyword>
<evidence type="ECO:0000313" key="2">
    <source>
        <dbReference type="EMBL" id="UQA95626.1"/>
    </source>
</evidence>
<feature type="compositionally biased region" description="Low complexity" evidence="1">
    <location>
        <begin position="10"/>
        <end position="20"/>
    </location>
</feature>
<sequence>MTGQEQHRLPGPAAAPAPGASVTLTPGTDVGEDWCPACKAYTRLTGTVLLLTPDGVATVGAWAWCEICDDPEEAPRA</sequence>
<proteinExistence type="predicted"/>